<dbReference type="Proteomes" id="UP000245626">
    <property type="component" value="Unassembled WGS sequence"/>
</dbReference>
<organism evidence="1 2">
    <name type="scientific">Violaceomyces palustris</name>
    <dbReference type="NCBI Taxonomy" id="1673888"/>
    <lineage>
        <taxon>Eukaryota</taxon>
        <taxon>Fungi</taxon>
        <taxon>Dikarya</taxon>
        <taxon>Basidiomycota</taxon>
        <taxon>Ustilaginomycotina</taxon>
        <taxon>Ustilaginomycetes</taxon>
        <taxon>Violaceomycetales</taxon>
        <taxon>Violaceomycetaceae</taxon>
        <taxon>Violaceomyces</taxon>
    </lineage>
</organism>
<sequence length="105" mass="11767">MAKSKGGRLTRADRRQRDPDPIIQLPSEDQPPSTSKQPLPRTSTFQPPPPQGVGKKAGTRQRGQKSQKLSREKREKAVELADKLANKSRVNTERSEKKKRAKADV</sequence>
<proteinExistence type="predicted"/>
<protein>
    <submittedName>
        <fullName evidence="1">Uncharacterized protein</fullName>
    </submittedName>
</protein>
<gene>
    <name evidence="1" type="ORF">IE53DRAFT_366728</name>
</gene>
<evidence type="ECO:0000313" key="2">
    <source>
        <dbReference type="Proteomes" id="UP000245626"/>
    </source>
</evidence>
<accession>A0ACD0P4R2</accession>
<keyword evidence="2" id="KW-1185">Reference proteome</keyword>
<name>A0ACD0P4R2_9BASI</name>
<evidence type="ECO:0000313" key="1">
    <source>
        <dbReference type="EMBL" id="PWN52987.1"/>
    </source>
</evidence>
<dbReference type="EMBL" id="KZ819747">
    <property type="protein sequence ID" value="PWN52987.1"/>
    <property type="molecule type" value="Genomic_DNA"/>
</dbReference>
<reference evidence="1 2" key="1">
    <citation type="journal article" date="2018" name="Mol. Biol. Evol.">
        <title>Broad Genomic Sampling Reveals a Smut Pathogenic Ancestry of the Fungal Clade Ustilaginomycotina.</title>
        <authorList>
            <person name="Kijpornyongpan T."/>
            <person name="Mondo S.J."/>
            <person name="Barry K."/>
            <person name="Sandor L."/>
            <person name="Lee J."/>
            <person name="Lipzen A."/>
            <person name="Pangilinan J."/>
            <person name="LaButti K."/>
            <person name="Hainaut M."/>
            <person name="Henrissat B."/>
            <person name="Grigoriev I.V."/>
            <person name="Spatafora J.W."/>
            <person name="Aime M.C."/>
        </authorList>
    </citation>
    <scope>NUCLEOTIDE SEQUENCE [LARGE SCALE GENOMIC DNA]</scope>
    <source>
        <strain evidence="1 2">SA 807</strain>
    </source>
</reference>